<evidence type="ECO:0000256" key="1">
    <source>
        <dbReference type="SAM" id="Phobius"/>
    </source>
</evidence>
<evidence type="ECO:0000313" key="2">
    <source>
        <dbReference type="EMBL" id="MDX8151017.1"/>
    </source>
</evidence>
<keyword evidence="1" id="KW-1133">Transmembrane helix</keyword>
<keyword evidence="3" id="KW-1185">Reference proteome</keyword>
<feature type="transmembrane region" description="Helical" evidence="1">
    <location>
        <begin position="6"/>
        <end position="26"/>
    </location>
</feature>
<keyword evidence="1" id="KW-0472">Membrane</keyword>
<name>A0ABU4VGR5_9ACTN</name>
<dbReference type="Proteomes" id="UP001277761">
    <property type="component" value="Unassembled WGS sequence"/>
</dbReference>
<gene>
    <name evidence="2" type="ORF">SK069_05390</name>
</gene>
<feature type="transmembrane region" description="Helical" evidence="1">
    <location>
        <begin position="127"/>
        <end position="146"/>
    </location>
</feature>
<comment type="caution">
    <text evidence="2">The sequence shown here is derived from an EMBL/GenBank/DDBJ whole genome shotgun (WGS) entry which is preliminary data.</text>
</comment>
<feature type="transmembrane region" description="Helical" evidence="1">
    <location>
        <begin position="70"/>
        <end position="91"/>
    </location>
</feature>
<reference evidence="2 3" key="1">
    <citation type="submission" date="2023-11" db="EMBL/GenBank/DDBJ databases">
        <authorList>
            <person name="Xu M."/>
            <person name="Jiang T."/>
        </authorList>
    </citation>
    <scope>NUCLEOTIDE SEQUENCE [LARGE SCALE GENOMIC DNA]</scope>
    <source>
        <strain evidence="2 3">SD</strain>
    </source>
</reference>
<evidence type="ECO:0000313" key="3">
    <source>
        <dbReference type="Proteomes" id="UP001277761"/>
    </source>
</evidence>
<protein>
    <recommendedName>
        <fullName evidence="4">DUF2269 family protein</fullName>
    </recommendedName>
</protein>
<proteinExistence type="predicted"/>
<feature type="transmembrane region" description="Helical" evidence="1">
    <location>
        <begin position="38"/>
        <end position="58"/>
    </location>
</feature>
<dbReference type="RefSeq" id="WP_319953170.1">
    <property type="nucleotide sequence ID" value="NZ_JAXAVX010000002.1"/>
</dbReference>
<organism evidence="2 3">
    <name type="scientific">Patulibacter brassicae</name>
    <dbReference type="NCBI Taxonomy" id="1705717"/>
    <lineage>
        <taxon>Bacteria</taxon>
        <taxon>Bacillati</taxon>
        <taxon>Actinomycetota</taxon>
        <taxon>Thermoleophilia</taxon>
        <taxon>Solirubrobacterales</taxon>
        <taxon>Patulibacteraceae</taxon>
        <taxon>Patulibacter</taxon>
    </lineage>
</organism>
<accession>A0ABU4VGR5</accession>
<keyword evidence="1" id="KW-0812">Transmembrane</keyword>
<evidence type="ECO:0008006" key="4">
    <source>
        <dbReference type="Google" id="ProtNLM"/>
    </source>
</evidence>
<sequence>MAGVALVVSLVVSAVALVTGAWGAWLWQRLEADPRYWIGVRATQAGALLLTLLAGAVWLAPDSEPDNWLFWLYALLPLAVSLVAEQLRIVAAEQVLERRGLEGAADVRGLDEPAQRAIVREIVRREVGVMAAAALVIAFLALRIVAERGGL</sequence>
<dbReference type="EMBL" id="JAXAVX010000002">
    <property type="protein sequence ID" value="MDX8151017.1"/>
    <property type="molecule type" value="Genomic_DNA"/>
</dbReference>